<feature type="chain" id="PRO_5039599805" evidence="1">
    <location>
        <begin position="19"/>
        <end position="231"/>
    </location>
</feature>
<dbReference type="NCBIfam" id="TIGR02595">
    <property type="entry name" value="PEP_CTERM"/>
    <property type="match status" value="1"/>
</dbReference>
<dbReference type="Proteomes" id="UP000886845">
    <property type="component" value="Unassembled WGS sequence"/>
</dbReference>
<organism evidence="3 4">
    <name type="scientific">Candidatus Spyradenecus faecavium</name>
    <dbReference type="NCBI Taxonomy" id="2840947"/>
    <lineage>
        <taxon>Bacteria</taxon>
        <taxon>Pseudomonadati</taxon>
        <taxon>Lentisphaerota</taxon>
        <taxon>Lentisphaeria</taxon>
        <taxon>Lentisphaerales</taxon>
        <taxon>Lentisphaeraceae</taxon>
        <taxon>Lentisphaeraceae incertae sedis</taxon>
        <taxon>Candidatus Spyradenecus</taxon>
    </lineage>
</organism>
<dbReference type="EMBL" id="DVOR01000085">
    <property type="protein sequence ID" value="HIV09004.1"/>
    <property type="molecule type" value="Genomic_DNA"/>
</dbReference>
<sequence>MKQVLFTLAALCAGLVGATEFDWEKGTTVTLGQSSEYRDGTTGTYTVNGLNIASGTSFALRFCVTFRAQEDANWFNDHLGDSLRTLFTLTSGNATQELSTYFYGDHISTWGADGKGSQGTSVDTPTLGVTNNFEVVYDATARSMVLSLNGAPLVTLGDGTLPNFSNGITGIELVGGRGGYWNNLSLPNSVWVDSLTYTTALAEEPDPTIPEPTALALLALGVAGVALRRRL</sequence>
<protein>
    <submittedName>
        <fullName evidence="3">PEP-CTERM sorting domain-containing protein</fullName>
    </submittedName>
</protein>
<evidence type="ECO:0000259" key="2">
    <source>
        <dbReference type="Pfam" id="PF07589"/>
    </source>
</evidence>
<evidence type="ECO:0000256" key="1">
    <source>
        <dbReference type="SAM" id="SignalP"/>
    </source>
</evidence>
<feature type="domain" description="Ice-binding protein C-terminal" evidence="2">
    <location>
        <begin position="208"/>
        <end position="230"/>
    </location>
</feature>
<accession>A0A9D1NLP8</accession>
<dbReference type="AlphaFoldDB" id="A0A9D1NLP8"/>
<comment type="caution">
    <text evidence="3">The sequence shown here is derived from an EMBL/GenBank/DDBJ whole genome shotgun (WGS) entry which is preliminary data.</text>
</comment>
<reference evidence="3" key="1">
    <citation type="submission" date="2020-10" db="EMBL/GenBank/DDBJ databases">
        <authorList>
            <person name="Gilroy R."/>
        </authorList>
    </citation>
    <scope>NUCLEOTIDE SEQUENCE</scope>
    <source>
        <strain evidence="3">35461</strain>
    </source>
</reference>
<keyword evidence="1" id="KW-0732">Signal</keyword>
<gene>
    <name evidence="3" type="ORF">IAC79_02675</name>
</gene>
<dbReference type="InterPro" id="IPR013424">
    <property type="entry name" value="Ice-binding_C"/>
</dbReference>
<name>A0A9D1NLP8_9BACT</name>
<feature type="signal peptide" evidence="1">
    <location>
        <begin position="1"/>
        <end position="18"/>
    </location>
</feature>
<proteinExistence type="predicted"/>
<reference evidence="3" key="2">
    <citation type="journal article" date="2021" name="PeerJ">
        <title>Extensive microbial diversity within the chicken gut microbiome revealed by metagenomics and culture.</title>
        <authorList>
            <person name="Gilroy R."/>
            <person name="Ravi A."/>
            <person name="Getino M."/>
            <person name="Pursley I."/>
            <person name="Horton D.L."/>
            <person name="Alikhan N.F."/>
            <person name="Baker D."/>
            <person name="Gharbi K."/>
            <person name="Hall N."/>
            <person name="Watson M."/>
            <person name="Adriaenssens E.M."/>
            <person name="Foster-Nyarko E."/>
            <person name="Jarju S."/>
            <person name="Secka A."/>
            <person name="Antonio M."/>
            <person name="Oren A."/>
            <person name="Chaudhuri R.R."/>
            <person name="La Ragione R."/>
            <person name="Hildebrand F."/>
            <person name="Pallen M.J."/>
        </authorList>
    </citation>
    <scope>NUCLEOTIDE SEQUENCE</scope>
    <source>
        <strain evidence="3">35461</strain>
    </source>
</reference>
<dbReference type="Pfam" id="PF07589">
    <property type="entry name" value="PEP-CTERM"/>
    <property type="match status" value="1"/>
</dbReference>
<evidence type="ECO:0000313" key="4">
    <source>
        <dbReference type="Proteomes" id="UP000886845"/>
    </source>
</evidence>
<evidence type="ECO:0000313" key="3">
    <source>
        <dbReference type="EMBL" id="HIV09004.1"/>
    </source>
</evidence>